<keyword evidence="6" id="KW-0456">Lyase</keyword>
<dbReference type="GO" id="GO:0016829">
    <property type="term" value="F:lyase activity"/>
    <property type="evidence" value="ECO:0007669"/>
    <property type="project" value="UniProtKB-KW"/>
</dbReference>
<protein>
    <submittedName>
        <fullName evidence="6">CoA ester lyase</fullName>
    </submittedName>
</protein>
<feature type="domain" description="HpcH/HpaI aldolase/citrate lyase" evidence="5">
    <location>
        <begin position="9"/>
        <end position="224"/>
    </location>
</feature>
<comment type="cofactor">
    <cofactor evidence="1">
        <name>Mg(2+)</name>
        <dbReference type="ChEBI" id="CHEBI:18420"/>
    </cofactor>
</comment>
<name>A0ABY7C260_9HYPH</name>
<dbReference type="SUPFAM" id="SSF51621">
    <property type="entry name" value="Phosphoenolpyruvate/pyruvate domain"/>
    <property type="match status" value="1"/>
</dbReference>
<dbReference type="InterPro" id="IPR040442">
    <property type="entry name" value="Pyrv_kinase-like_dom_sf"/>
</dbReference>
<evidence type="ECO:0000256" key="2">
    <source>
        <dbReference type="ARBA" id="ARBA00005568"/>
    </source>
</evidence>
<dbReference type="InterPro" id="IPR015813">
    <property type="entry name" value="Pyrv/PenolPyrv_kinase-like_dom"/>
</dbReference>
<dbReference type="InterPro" id="IPR011206">
    <property type="entry name" value="Citrate_lyase_beta/mcl1/mcl2"/>
</dbReference>
<dbReference type="PANTHER" id="PTHR32308">
    <property type="entry name" value="LYASE BETA SUBUNIT, PUTATIVE (AFU_ORTHOLOGUE AFUA_4G13030)-RELATED"/>
    <property type="match status" value="1"/>
</dbReference>
<dbReference type="Proteomes" id="UP001164020">
    <property type="component" value="Chromosome"/>
</dbReference>
<dbReference type="PIRSF" id="PIRSF015582">
    <property type="entry name" value="Cit_lyase_B"/>
    <property type="match status" value="1"/>
</dbReference>
<evidence type="ECO:0000256" key="1">
    <source>
        <dbReference type="ARBA" id="ARBA00001946"/>
    </source>
</evidence>
<proteinExistence type="inferred from homology"/>
<evidence type="ECO:0000256" key="3">
    <source>
        <dbReference type="ARBA" id="ARBA00022723"/>
    </source>
</evidence>
<gene>
    <name evidence="6" type="ORF">OH818_03970</name>
</gene>
<evidence type="ECO:0000313" key="6">
    <source>
        <dbReference type="EMBL" id="WAP69435.1"/>
    </source>
</evidence>
<dbReference type="Pfam" id="PF03328">
    <property type="entry name" value="HpcH_HpaI"/>
    <property type="match status" value="1"/>
</dbReference>
<dbReference type="PANTHER" id="PTHR32308:SF10">
    <property type="entry name" value="CITRATE LYASE SUBUNIT BETA"/>
    <property type="match status" value="1"/>
</dbReference>
<reference evidence="6" key="1">
    <citation type="submission" date="2022-12" db="EMBL/GenBank/DDBJ databases">
        <title>Jiella pelagia sp. nov., isolated from phosphonate enriched culture of Northwest Pacific surface seawater.</title>
        <authorList>
            <person name="Shin D.Y."/>
            <person name="Hwang C.Y."/>
        </authorList>
    </citation>
    <scope>NUCLEOTIDE SEQUENCE</scope>
    <source>
        <strain evidence="6">HL-NP1</strain>
    </source>
</reference>
<organism evidence="6 7">
    <name type="scientific">Jiella pelagia</name>
    <dbReference type="NCBI Taxonomy" id="2986949"/>
    <lineage>
        <taxon>Bacteria</taxon>
        <taxon>Pseudomonadati</taxon>
        <taxon>Pseudomonadota</taxon>
        <taxon>Alphaproteobacteria</taxon>
        <taxon>Hyphomicrobiales</taxon>
        <taxon>Aurantimonadaceae</taxon>
        <taxon>Jiella</taxon>
    </lineage>
</organism>
<keyword evidence="3" id="KW-0479">Metal-binding</keyword>
<evidence type="ECO:0000259" key="5">
    <source>
        <dbReference type="Pfam" id="PF03328"/>
    </source>
</evidence>
<dbReference type="Gene3D" id="3.20.20.60">
    <property type="entry name" value="Phosphoenolpyruvate-binding domains"/>
    <property type="match status" value="1"/>
</dbReference>
<accession>A0ABY7C260</accession>
<dbReference type="RefSeq" id="WP_268881874.1">
    <property type="nucleotide sequence ID" value="NZ_CP114029.1"/>
</dbReference>
<evidence type="ECO:0000256" key="4">
    <source>
        <dbReference type="ARBA" id="ARBA00022842"/>
    </source>
</evidence>
<dbReference type="InterPro" id="IPR005000">
    <property type="entry name" value="Aldolase/citrate-lyase_domain"/>
</dbReference>
<keyword evidence="7" id="KW-1185">Reference proteome</keyword>
<keyword evidence="4" id="KW-0460">Magnesium</keyword>
<dbReference type="EMBL" id="CP114029">
    <property type="protein sequence ID" value="WAP69435.1"/>
    <property type="molecule type" value="Genomic_DNA"/>
</dbReference>
<sequence length="299" mass="32383">MTKTHSLLRSILYVPGANARALEKSDGLRADGIIYDLEDAVAPEAKGSSREKLREHLAASQFPGLKIVRVNPIETREGTEDILMARGAGIDAVLLPKVEDADMLEDAARALNEMDAPPSLRIWAMIETPRGIARAEKIARKGVRGRLSAFVVGTNDIRLATNIQPDANRTELLPWLMQIVLAAKANGLDVLDGVFGDLRDAEGLRRECAAGRRMGFDGKTVIHPSQIDPANSIFGPSEAEIGEAEAIVAAFGRPDNAGRGVIQVDGRMIERLHLTQARRVLSRRDEIAARSAETSSKDA</sequence>
<comment type="similarity">
    <text evidence="2">Belongs to the HpcH/HpaI aldolase family.</text>
</comment>
<evidence type="ECO:0000313" key="7">
    <source>
        <dbReference type="Proteomes" id="UP001164020"/>
    </source>
</evidence>